<dbReference type="AlphaFoldDB" id="A0AAD2FHV7"/>
<feature type="compositionally biased region" description="Basic and acidic residues" evidence="1">
    <location>
        <begin position="20"/>
        <end position="29"/>
    </location>
</feature>
<comment type="caution">
    <text evidence="2">The sequence shown here is derived from an EMBL/GenBank/DDBJ whole genome shotgun (WGS) entry which is preliminary data.</text>
</comment>
<name>A0AAD2FHV7_9STRA</name>
<feature type="region of interest" description="Disordered" evidence="1">
    <location>
        <begin position="124"/>
        <end position="154"/>
    </location>
</feature>
<reference evidence="2" key="1">
    <citation type="submission" date="2023-08" db="EMBL/GenBank/DDBJ databases">
        <authorList>
            <person name="Audoor S."/>
            <person name="Bilcke G."/>
        </authorList>
    </citation>
    <scope>NUCLEOTIDE SEQUENCE</scope>
</reference>
<dbReference type="Proteomes" id="UP001295423">
    <property type="component" value="Unassembled WGS sequence"/>
</dbReference>
<sequence>AHNPLPTIQEEPQPLDSVEEYERGIEEVHGPPASKRLRTDPTSDEVLLRTDQEELQPLSALDPPRAPSISTTEVELPTELYPQDQEMLVANSTATVNATPEGPRLPPNGPVLVTQEEPTNSFMTEQGESASISPDGDEDSVQSANEDLDDHQVSPESLDVHLRNIAGLTEDEDLFDSICGHEFRDGVLFLQILWKTDETSWESGRNIVLAAKIFLTMSPSTFAPTRLDPPLVTIQMDHINDGHVLS</sequence>
<feature type="compositionally biased region" description="Basic and acidic residues" evidence="1">
    <location>
        <begin position="37"/>
        <end position="52"/>
    </location>
</feature>
<accession>A0AAD2FHV7</accession>
<evidence type="ECO:0000313" key="3">
    <source>
        <dbReference type="Proteomes" id="UP001295423"/>
    </source>
</evidence>
<keyword evidence="3" id="KW-1185">Reference proteome</keyword>
<evidence type="ECO:0000313" key="2">
    <source>
        <dbReference type="EMBL" id="CAJ1939862.1"/>
    </source>
</evidence>
<feature type="region of interest" description="Disordered" evidence="1">
    <location>
        <begin position="1"/>
        <end position="73"/>
    </location>
</feature>
<dbReference type="EMBL" id="CAKOGP040000859">
    <property type="protein sequence ID" value="CAJ1939862.1"/>
    <property type="molecule type" value="Genomic_DNA"/>
</dbReference>
<feature type="region of interest" description="Disordered" evidence="1">
    <location>
        <begin position="96"/>
        <end position="115"/>
    </location>
</feature>
<protein>
    <submittedName>
        <fullName evidence="2">Uncharacterized protein</fullName>
    </submittedName>
</protein>
<gene>
    <name evidence="2" type="ORF">CYCCA115_LOCUS6771</name>
</gene>
<evidence type="ECO:0000256" key="1">
    <source>
        <dbReference type="SAM" id="MobiDB-lite"/>
    </source>
</evidence>
<proteinExistence type="predicted"/>
<feature type="non-terminal residue" evidence="2">
    <location>
        <position position="1"/>
    </location>
</feature>
<organism evidence="2 3">
    <name type="scientific">Cylindrotheca closterium</name>
    <dbReference type="NCBI Taxonomy" id="2856"/>
    <lineage>
        <taxon>Eukaryota</taxon>
        <taxon>Sar</taxon>
        <taxon>Stramenopiles</taxon>
        <taxon>Ochrophyta</taxon>
        <taxon>Bacillariophyta</taxon>
        <taxon>Bacillariophyceae</taxon>
        <taxon>Bacillariophycidae</taxon>
        <taxon>Bacillariales</taxon>
        <taxon>Bacillariaceae</taxon>
        <taxon>Cylindrotheca</taxon>
    </lineage>
</organism>